<protein>
    <submittedName>
        <fullName evidence="2">Uncharacterized protein</fullName>
    </submittedName>
</protein>
<accession>A0A4Z0Y3G7</accession>
<evidence type="ECO:0000313" key="3">
    <source>
        <dbReference type="Proteomes" id="UP000297716"/>
    </source>
</evidence>
<name>A0A4Z0Y3G7_9PEZI</name>
<comment type="caution">
    <text evidence="2">The sequence shown here is derived from an EMBL/GenBank/DDBJ whole genome shotgun (WGS) entry which is preliminary data.</text>
</comment>
<organism evidence="2 3">
    <name type="scientific">Xylaria hypoxylon</name>
    <dbReference type="NCBI Taxonomy" id="37992"/>
    <lineage>
        <taxon>Eukaryota</taxon>
        <taxon>Fungi</taxon>
        <taxon>Dikarya</taxon>
        <taxon>Ascomycota</taxon>
        <taxon>Pezizomycotina</taxon>
        <taxon>Sordariomycetes</taxon>
        <taxon>Xylariomycetidae</taxon>
        <taxon>Xylariales</taxon>
        <taxon>Xylariaceae</taxon>
        <taxon>Xylaria</taxon>
    </lineage>
</organism>
<sequence length="174" mass="18720">MAQTNSPKPDVLKHTTASSSTTSFTPEMRDRQARGKNPYDSDSDDSDWVTGQGTGTGIGDGNGSTGSALGNAGPQRVGARKRDEPFIVYDRRRMAAQILDSPELLMMAAVRDNESIPATRLKYTRVLCGVEEQSTTSTRTGAARPSTAEIQRRRSNLEQGQGQRSVSVKGGEIS</sequence>
<dbReference type="AlphaFoldDB" id="A0A4Z0Y3G7"/>
<feature type="region of interest" description="Disordered" evidence="1">
    <location>
        <begin position="1"/>
        <end position="82"/>
    </location>
</feature>
<dbReference type="Proteomes" id="UP000297716">
    <property type="component" value="Unassembled WGS sequence"/>
</dbReference>
<proteinExistence type="predicted"/>
<feature type="region of interest" description="Disordered" evidence="1">
    <location>
        <begin position="132"/>
        <end position="174"/>
    </location>
</feature>
<evidence type="ECO:0000256" key="1">
    <source>
        <dbReference type="SAM" id="MobiDB-lite"/>
    </source>
</evidence>
<feature type="compositionally biased region" description="Polar residues" evidence="1">
    <location>
        <begin position="157"/>
        <end position="166"/>
    </location>
</feature>
<dbReference type="EMBL" id="SKBN01000381">
    <property type="protein sequence ID" value="TGJ78519.1"/>
    <property type="molecule type" value="Genomic_DNA"/>
</dbReference>
<reference evidence="2 3" key="1">
    <citation type="submission" date="2019-03" db="EMBL/GenBank/DDBJ databases">
        <title>Draft genome sequence of Xylaria hypoxylon DSM 108379, a ubiquitous saprotrophic-parasitic fungi on hardwood.</title>
        <authorList>
            <person name="Buettner E."/>
            <person name="Leonhardt S."/>
            <person name="Gebauer A.M."/>
            <person name="Liers C."/>
            <person name="Hofrichter M."/>
            <person name="Kellner H."/>
        </authorList>
    </citation>
    <scope>NUCLEOTIDE SEQUENCE [LARGE SCALE GENOMIC DNA]</scope>
    <source>
        <strain evidence="2 3">DSM 108379</strain>
    </source>
</reference>
<evidence type="ECO:0000313" key="2">
    <source>
        <dbReference type="EMBL" id="TGJ78519.1"/>
    </source>
</evidence>
<feature type="compositionally biased region" description="Gly residues" evidence="1">
    <location>
        <begin position="52"/>
        <end position="64"/>
    </location>
</feature>
<keyword evidence="3" id="KW-1185">Reference proteome</keyword>
<gene>
    <name evidence="2" type="ORF">E0Z10_g10247</name>
</gene>
<dbReference type="OrthoDB" id="5372011at2759"/>
<feature type="compositionally biased region" description="Basic and acidic residues" evidence="1">
    <location>
        <begin position="27"/>
        <end position="39"/>
    </location>
</feature>
<feature type="compositionally biased region" description="Low complexity" evidence="1">
    <location>
        <begin position="15"/>
        <end position="25"/>
    </location>
</feature>